<dbReference type="SMART" id="SM00702">
    <property type="entry name" value="P4Hc"/>
    <property type="match status" value="1"/>
</dbReference>
<dbReference type="Proteomes" id="UP000595278">
    <property type="component" value="Chromosome"/>
</dbReference>
<feature type="binding site" evidence="7">
    <location>
        <position position="169"/>
    </location>
    <ligand>
        <name>2-oxoglutarate</name>
        <dbReference type="ChEBI" id="CHEBI:16810"/>
    </ligand>
</feature>
<accession>A0A974NF90</accession>
<dbReference type="InterPro" id="IPR005123">
    <property type="entry name" value="Oxoglu/Fe-dep_dioxygenase_dom"/>
</dbReference>
<dbReference type="PROSITE" id="PS51471">
    <property type="entry name" value="FE2OG_OXY"/>
    <property type="match status" value="1"/>
</dbReference>
<dbReference type="GO" id="GO:0006974">
    <property type="term" value="P:DNA damage response"/>
    <property type="evidence" value="ECO:0007669"/>
    <property type="project" value="TreeGrafter"/>
</dbReference>
<keyword evidence="10" id="KW-1185">Reference proteome</keyword>
<evidence type="ECO:0000256" key="2">
    <source>
        <dbReference type="ARBA" id="ARBA00022723"/>
    </source>
</evidence>
<dbReference type="PANTHER" id="PTHR41536:SF1">
    <property type="entry name" value="PKHD-TYPE HYDROXYLASE YBIX"/>
    <property type="match status" value="1"/>
</dbReference>
<dbReference type="PANTHER" id="PTHR41536">
    <property type="entry name" value="PKHD-TYPE HYDROXYLASE YBIX"/>
    <property type="match status" value="1"/>
</dbReference>
<keyword evidence="6 7" id="KW-0408">Iron</keyword>
<proteinExistence type="inferred from homology"/>
<keyword evidence="3 7" id="KW-0847">Vitamin C</keyword>
<keyword evidence="5 7" id="KW-0560">Oxidoreductase</keyword>
<dbReference type="InterPro" id="IPR006620">
    <property type="entry name" value="Pro_4_hyd_alph"/>
</dbReference>
<dbReference type="RefSeq" id="WP_201092297.1">
    <property type="nucleotide sequence ID" value="NZ_CP067393.1"/>
</dbReference>
<dbReference type="InterPro" id="IPR044862">
    <property type="entry name" value="Pro_4_hyd_alph_FE2OG_OXY"/>
</dbReference>
<feature type="domain" description="Fe2OG dioxygenase" evidence="8">
    <location>
        <begin position="78"/>
        <end position="178"/>
    </location>
</feature>
<dbReference type="Gene3D" id="4.10.860.20">
    <property type="entry name" value="Rabenosyn, Rab binding domain"/>
    <property type="match status" value="1"/>
</dbReference>
<name>A0A974NF90_9GAMM</name>
<keyword evidence="2 7" id="KW-0479">Metal-binding</keyword>
<dbReference type="HAMAP" id="MF_00657">
    <property type="entry name" value="Hydroxyl_YbiX"/>
    <property type="match status" value="1"/>
</dbReference>
<evidence type="ECO:0000256" key="7">
    <source>
        <dbReference type="HAMAP-Rule" id="MF_00657"/>
    </source>
</evidence>
<dbReference type="SUPFAM" id="SSF51197">
    <property type="entry name" value="Clavaminate synthase-like"/>
    <property type="match status" value="1"/>
</dbReference>
<evidence type="ECO:0000256" key="6">
    <source>
        <dbReference type="ARBA" id="ARBA00023004"/>
    </source>
</evidence>
<dbReference type="Pfam" id="PF13640">
    <property type="entry name" value="2OG-FeII_Oxy_3"/>
    <property type="match status" value="1"/>
</dbReference>
<evidence type="ECO:0000256" key="1">
    <source>
        <dbReference type="ARBA" id="ARBA00001961"/>
    </source>
</evidence>
<sequence length="226" mass="25789">MLLHIPNIFSKQEVSYIRSRLEQANWQNGQLTAGHIAINCKDNEQLDEEDPFAIELGDEIIKRLGNNPLFISAALPHKVFPPMFNRYSGGGTYGFHIDNAIRKPKTSPLRVRTDVSSTLFFSEPEEYEGGELVIQDTYGEQRVRLPAGDLVLYPSTSLHQVTPVTQGTRYASFLWTQSMIRSDEQRRLLFDMDMAIQELTKDIANHPAIIKLSGNYHNLLRQWAEV</sequence>
<evidence type="ECO:0000256" key="4">
    <source>
        <dbReference type="ARBA" id="ARBA00022964"/>
    </source>
</evidence>
<dbReference type="GO" id="GO:0016706">
    <property type="term" value="F:2-oxoglutarate-dependent dioxygenase activity"/>
    <property type="evidence" value="ECO:0007669"/>
    <property type="project" value="UniProtKB-UniRule"/>
</dbReference>
<comment type="cofactor">
    <cofactor evidence="1 7">
        <name>L-ascorbate</name>
        <dbReference type="ChEBI" id="CHEBI:38290"/>
    </cofactor>
</comment>
<evidence type="ECO:0000259" key="8">
    <source>
        <dbReference type="PROSITE" id="PS51471"/>
    </source>
</evidence>
<dbReference type="InterPro" id="IPR023550">
    <property type="entry name" value="PKHD_hydroxylase"/>
</dbReference>
<evidence type="ECO:0000313" key="10">
    <source>
        <dbReference type="Proteomes" id="UP000595278"/>
    </source>
</evidence>
<evidence type="ECO:0000313" key="9">
    <source>
        <dbReference type="EMBL" id="QQP85546.1"/>
    </source>
</evidence>
<comment type="cofactor">
    <cofactor evidence="7">
        <name>Fe(2+)</name>
        <dbReference type="ChEBI" id="CHEBI:29033"/>
    </cofactor>
    <text evidence="7">Binds 1 Fe(2+) ion per subunit.</text>
</comment>
<feature type="binding site" evidence="7">
    <location>
        <position position="159"/>
    </location>
    <ligand>
        <name>Fe cation</name>
        <dbReference type="ChEBI" id="CHEBI:24875"/>
    </ligand>
</feature>
<evidence type="ECO:0000256" key="3">
    <source>
        <dbReference type="ARBA" id="ARBA00022896"/>
    </source>
</evidence>
<dbReference type="AlphaFoldDB" id="A0A974NF90"/>
<dbReference type="Gene3D" id="2.60.120.620">
    <property type="entry name" value="q2cbj1_9rhob like domain"/>
    <property type="match status" value="1"/>
</dbReference>
<dbReference type="GO" id="GO:0005506">
    <property type="term" value="F:iron ion binding"/>
    <property type="evidence" value="ECO:0007669"/>
    <property type="project" value="UniProtKB-UniRule"/>
</dbReference>
<protein>
    <submittedName>
        <fullName evidence="9">Fe2+-dependent dioxygenase</fullName>
    </submittedName>
</protein>
<dbReference type="InterPro" id="IPR041097">
    <property type="entry name" value="PKHD_C"/>
</dbReference>
<reference evidence="9 10" key="1">
    <citation type="submission" date="2021-01" db="EMBL/GenBank/DDBJ databases">
        <title>Entomomonas sp. F2A isolated from a house cricket (Acheta domesticus).</title>
        <authorList>
            <person name="Spergser J."/>
            <person name="Busse H.-J."/>
        </authorList>
    </citation>
    <scope>NUCLEOTIDE SEQUENCE [LARGE SCALE GENOMIC DNA]</scope>
    <source>
        <strain evidence="9 10">F2A</strain>
    </source>
</reference>
<feature type="binding site" evidence="7">
    <location>
        <position position="98"/>
    </location>
    <ligand>
        <name>Fe cation</name>
        <dbReference type="ChEBI" id="CHEBI:24875"/>
    </ligand>
</feature>
<dbReference type="KEGG" id="eaz:JHT90_14430"/>
<dbReference type="GO" id="GO:0031418">
    <property type="term" value="F:L-ascorbic acid binding"/>
    <property type="evidence" value="ECO:0007669"/>
    <property type="project" value="UniProtKB-KW"/>
</dbReference>
<feature type="binding site" evidence="7">
    <location>
        <position position="96"/>
    </location>
    <ligand>
        <name>Fe cation</name>
        <dbReference type="ChEBI" id="CHEBI:24875"/>
    </ligand>
</feature>
<dbReference type="NCBIfam" id="NF003974">
    <property type="entry name" value="PRK05467.1-3"/>
    <property type="match status" value="1"/>
</dbReference>
<keyword evidence="4 7" id="KW-0223">Dioxygenase</keyword>
<dbReference type="EMBL" id="CP067393">
    <property type="protein sequence ID" value="QQP85546.1"/>
    <property type="molecule type" value="Genomic_DNA"/>
</dbReference>
<dbReference type="NCBIfam" id="NF003975">
    <property type="entry name" value="PRK05467.1-4"/>
    <property type="match status" value="1"/>
</dbReference>
<dbReference type="GO" id="GO:0006879">
    <property type="term" value="P:intracellular iron ion homeostasis"/>
    <property type="evidence" value="ECO:0007669"/>
    <property type="project" value="TreeGrafter"/>
</dbReference>
<gene>
    <name evidence="9" type="ORF">JHT90_14430</name>
</gene>
<organism evidence="9 10">
    <name type="scientific">Entomomonas asaccharolytica</name>
    <dbReference type="NCBI Taxonomy" id="2785331"/>
    <lineage>
        <taxon>Bacteria</taxon>
        <taxon>Pseudomonadati</taxon>
        <taxon>Pseudomonadota</taxon>
        <taxon>Gammaproteobacteria</taxon>
        <taxon>Pseudomonadales</taxon>
        <taxon>Pseudomonadaceae</taxon>
        <taxon>Entomomonas</taxon>
    </lineage>
</organism>
<dbReference type="Pfam" id="PF18331">
    <property type="entry name" value="PKHD_C"/>
    <property type="match status" value="1"/>
</dbReference>
<evidence type="ECO:0000256" key="5">
    <source>
        <dbReference type="ARBA" id="ARBA00023002"/>
    </source>
</evidence>